<reference evidence="7 8" key="1">
    <citation type="submission" date="2016-10" db="EMBL/GenBank/DDBJ databases">
        <authorList>
            <person name="de Groot N.N."/>
        </authorList>
    </citation>
    <scope>NUCLEOTIDE SEQUENCE [LARGE SCALE GENOMIC DNA]</scope>
    <source>
        <strain evidence="7 8">DSM 27078</strain>
    </source>
</reference>
<gene>
    <name evidence="7" type="ORF">SAMN05444005_102224</name>
</gene>
<dbReference type="EMBL" id="FOEI01000002">
    <property type="protein sequence ID" value="SEP77700.1"/>
    <property type="molecule type" value="Genomic_DNA"/>
</dbReference>
<dbReference type="InterPro" id="IPR039425">
    <property type="entry name" value="RNA_pol_sigma-70-like"/>
</dbReference>
<evidence type="ECO:0000256" key="2">
    <source>
        <dbReference type="ARBA" id="ARBA00023015"/>
    </source>
</evidence>
<keyword evidence="2" id="KW-0805">Transcription regulation</keyword>
<dbReference type="OrthoDB" id="1056775at2"/>
<dbReference type="STRING" id="1299341.SAMN05444005_102224"/>
<dbReference type="Gene3D" id="1.10.1740.10">
    <property type="match status" value="1"/>
</dbReference>
<dbReference type="Pfam" id="PF04542">
    <property type="entry name" value="Sigma70_r2"/>
    <property type="match status" value="1"/>
</dbReference>
<evidence type="ECO:0000259" key="6">
    <source>
        <dbReference type="Pfam" id="PF08281"/>
    </source>
</evidence>
<protein>
    <submittedName>
        <fullName evidence="7">RNA polymerase sigma-70 factor, ECF subfamily</fullName>
    </submittedName>
</protein>
<dbReference type="InterPro" id="IPR014284">
    <property type="entry name" value="RNA_pol_sigma-70_dom"/>
</dbReference>
<dbReference type="Pfam" id="PF08281">
    <property type="entry name" value="Sigma70_r4_2"/>
    <property type="match status" value="1"/>
</dbReference>
<dbReference type="PANTHER" id="PTHR43133">
    <property type="entry name" value="RNA POLYMERASE ECF-TYPE SIGMA FACTO"/>
    <property type="match status" value="1"/>
</dbReference>
<dbReference type="SUPFAM" id="SSF88946">
    <property type="entry name" value="Sigma2 domain of RNA polymerase sigma factors"/>
    <property type="match status" value="1"/>
</dbReference>
<evidence type="ECO:0000259" key="5">
    <source>
        <dbReference type="Pfam" id="PF04542"/>
    </source>
</evidence>
<dbReference type="RefSeq" id="WP_091466120.1">
    <property type="nucleotide sequence ID" value="NZ_FOEI01000002.1"/>
</dbReference>
<evidence type="ECO:0000256" key="3">
    <source>
        <dbReference type="ARBA" id="ARBA00023082"/>
    </source>
</evidence>
<comment type="similarity">
    <text evidence="1">Belongs to the sigma-70 factor family. ECF subfamily.</text>
</comment>
<keyword evidence="4" id="KW-0804">Transcription</keyword>
<dbReference type="Proteomes" id="UP000198648">
    <property type="component" value="Unassembled WGS sequence"/>
</dbReference>
<dbReference type="PANTHER" id="PTHR43133:SF46">
    <property type="entry name" value="RNA POLYMERASE SIGMA-70 FACTOR ECF SUBFAMILY"/>
    <property type="match status" value="1"/>
</dbReference>
<dbReference type="NCBIfam" id="TIGR02937">
    <property type="entry name" value="sigma70-ECF"/>
    <property type="match status" value="1"/>
</dbReference>
<evidence type="ECO:0000313" key="7">
    <source>
        <dbReference type="EMBL" id="SEP77700.1"/>
    </source>
</evidence>
<proteinExistence type="inferred from homology"/>
<keyword evidence="8" id="KW-1185">Reference proteome</keyword>
<feature type="domain" description="RNA polymerase sigma-70 region 2" evidence="5">
    <location>
        <begin position="28"/>
        <end position="94"/>
    </location>
</feature>
<dbReference type="GO" id="GO:0006352">
    <property type="term" value="P:DNA-templated transcription initiation"/>
    <property type="evidence" value="ECO:0007669"/>
    <property type="project" value="InterPro"/>
</dbReference>
<feature type="domain" description="RNA polymerase sigma factor 70 region 4 type 2" evidence="6">
    <location>
        <begin position="123"/>
        <end position="175"/>
    </location>
</feature>
<dbReference type="InterPro" id="IPR036388">
    <property type="entry name" value="WH-like_DNA-bd_sf"/>
</dbReference>
<dbReference type="GO" id="GO:0003677">
    <property type="term" value="F:DNA binding"/>
    <property type="evidence" value="ECO:0007669"/>
    <property type="project" value="InterPro"/>
</dbReference>
<dbReference type="InterPro" id="IPR007627">
    <property type="entry name" value="RNA_pol_sigma70_r2"/>
</dbReference>
<dbReference type="Gene3D" id="1.10.10.10">
    <property type="entry name" value="Winged helix-like DNA-binding domain superfamily/Winged helix DNA-binding domain"/>
    <property type="match status" value="1"/>
</dbReference>
<dbReference type="AlphaFoldDB" id="A0A1H9ALU8"/>
<dbReference type="InterPro" id="IPR013249">
    <property type="entry name" value="RNA_pol_sigma70_r4_t2"/>
</dbReference>
<dbReference type="SUPFAM" id="SSF88659">
    <property type="entry name" value="Sigma3 and sigma4 domains of RNA polymerase sigma factors"/>
    <property type="match status" value="1"/>
</dbReference>
<dbReference type="InterPro" id="IPR013325">
    <property type="entry name" value="RNA_pol_sigma_r2"/>
</dbReference>
<keyword evidence="3" id="KW-0731">Sigma factor</keyword>
<evidence type="ECO:0000313" key="8">
    <source>
        <dbReference type="Proteomes" id="UP000198648"/>
    </source>
</evidence>
<organism evidence="7 8">
    <name type="scientific">Flavobacterium urocaniciphilum</name>
    <dbReference type="NCBI Taxonomy" id="1299341"/>
    <lineage>
        <taxon>Bacteria</taxon>
        <taxon>Pseudomonadati</taxon>
        <taxon>Bacteroidota</taxon>
        <taxon>Flavobacteriia</taxon>
        <taxon>Flavobacteriales</taxon>
        <taxon>Flavobacteriaceae</taxon>
        <taxon>Flavobacterium</taxon>
    </lineage>
</organism>
<dbReference type="GO" id="GO:0016987">
    <property type="term" value="F:sigma factor activity"/>
    <property type="evidence" value="ECO:0007669"/>
    <property type="project" value="UniProtKB-KW"/>
</dbReference>
<accession>A0A1H9ALU8</accession>
<dbReference type="InterPro" id="IPR013324">
    <property type="entry name" value="RNA_pol_sigma_r3/r4-like"/>
</dbReference>
<name>A0A1H9ALU8_9FLAO</name>
<dbReference type="CDD" id="cd06171">
    <property type="entry name" value="Sigma70_r4"/>
    <property type="match status" value="1"/>
</dbReference>
<sequence length="190" mass="22264">MKVIPLHQEEKHLIAEAINNNRQAQHQLYTKFSPKMLSVCRQYIKDIHHAEDVMISGFMKMFTNLKKFEHKGSFEGWIKRIMIHECIDYLRVKKNSFNHANIDDVTYSEEEANYEIEGDFSIDDIQLLIDNLPEGYKMIFNLYVVDGYKHNEIAELLNISEGTSKSQLSHARKMLQTQITELKNKNNGTK</sequence>
<evidence type="ECO:0000256" key="1">
    <source>
        <dbReference type="ARBA" id="ARBA00010641"/>
    </source>
</evidence>
<evidence type="ECO:0000256" key="4">
    <source>
        <dbReference type="ARBA" id="ARBA00023163"/>
    </source>
</evidence>